<dbReference type="RefSeq" id="YP_010799235.1">
    <property type="nucleotide sequence ID" value="NC_076597.1"/>
</dbReference>
<dbReference type="KEGG" id="vg:80537569"/>
<dbReference type="GeneID" id="80537569"/>
<keyword evidence="3" id="KW-0693">Viral RNA replication</keyword>
<evidence type="ECO:0000313" key="7">
    <source>
        <dbReference type="Proteomes" id="UP000831541"/>
    </source>
</evidence>
<evidence type="ECO:0000256" key="1">
    <source>
        <dbReference type="ARBA" id="ARBA00020572"/>
    </source>
</evidence>
<dbReference type="InterPro" id="IPR004897">
    <property type="entry name" value="P/V_Pprotein_paramyxoviral"/>
</dbReference>
<keyword evidence="2" id="KW-0597">Phosphoprotein</keyword>
<feature type="region of interest" description="Disordered" evidence="4">
    <location>
        <begin position="174"/>
        <end position="199"/>
    </location>
</feature>
<evidence type="ECO:0000259" key="5">
    <source>
        <dbReference type="Pfam" id="PF14313"/>
    </source>
</evidence>
<feature type="region of interest" description="Disordered" evidence="4">
    <location>
        <begin position="51"/>
        <end position="160"/>
    </location>
</feature>
<accession>A0AAD0EXC1</accession>
<keyword evidence="7" id="KW-1185">Reference proteome</keyword>
<dbReference type="Pfam" id="PF03210">
    <property type="entry name" value="Paramyx_P_V_C"/>
    <property type="match status" value="1"/>
</dbReference>
<dbReference type="Pfam" id="PF14313">
    <property type="entry name" value="Soyouz_module"/>
    <property type="match status" value="1"/>
</dbReference>
<feature type="compositionally biased region" description="Polar residues" evidence="4">
    <location>
        <begin position="54"/>
        <end position="66"/>
    </location>
</feature>
<evidence type="ECO:0000313" key="6">
    <source>
        <dbReference type="EMBL" id="ATP66847.1"/>
    </source>
</evidence>
<proteinExistence type="predicted"/>
<evidence type="ECO:0000256" key="4">
    <source>
        <dbReference type="SAM" id="MobiDB-lite"/>
    </source>
</evidence>
<sequence length="488" mass="53455">MTSYSITALEKLVKDGIETVEFLQQNPEDFQKTYGRSAIQKPSTRARIEAWESINPNNDNTDNAYQGSKGIEKRTNEGTSSGADSNNGRSGASSEAYRVLTAPGAENGDQQIWHDENRDGSSGRPGNAASDRLPPVGERRSSDSEGDQEPQGYNPDGEVDAGEYRQIMMVDHEMSSTETNPNKKPTVPVRNATPEDFENVFDEGAPKVHRRLRGIASMETTTPAKPEKAGPVKKGTDENFASTRLGDVQLSGSGAIPNVHPSLLHQPSTDADAENAQSSVQDVSTTGSIVQSEQAPQSGQDIERKVDVLLNSVESLAKKLELLPEVKEEIRNINKKITNLSLGLSTIESYIKSMMIIIPGSGKDTKAEPGEVNPDLKAVIGRDRTRGLKEVSTPKSNLESLDGATGYDVELDESHLIKDLDFSQPNAANFIPQNDNASYQTIVAMIRSEIKEKKKQRQLLKWVDSAIKEYPMADVYTNIREVLDEIQQ</sequence>
<reference evidence="6" key="1">
    <citation type="journal article" date="2018" name="Microbiome">
        <title>Comparative analysis of rodent and small mammal viromes to better understand the wildlife origin of emerging infectious diseases.</title>
        <authorList>
            <person name="Wu Z."/>
            <person name="Lu L."/>
            <person name="Du J."/>
            <person name="Yang L."/>
            <person name="Ren X."/>
            <person name="Liu B."/>
            <person name="Jiang J."/>
            <person name="Yang J."/>
            <person name="Dong J."/>
            <person name="Sun L."/>
            <person name="Zhu Y."/>
            <person name="Li Y."/>
            <person name="Zheng D."/>
            <person name="Zhang C."/>
            <person name="Su H."/>
            <person name="Zheng Y."/>
            <person name="Zhou H."/>
            <person name="Zhu G."/>
            <person name="Li H."/>
            <person name="Chmura A."/>
            <person name="Yang F."/>
            <person name="Daszak P."/>
            <person name="Wang J."/>
            <person name="Liu Q."/>
            <person name="Jin Q."/>
        </authorList>
    </citation>
    <scope>NUCLEOTIDE SEQUENCE</scope>
    <source>
        <strain evidence="6">RtAp-ParaV/NX2015</strain>
    </source>
</reference>
<evidence type="ECO:0000256" key="2">
    <source>
        <dbReference type="ARBA" id="ARBA00022553"/>
    </source>
</evidence>
<protein>
    <recommendedName>
        <fullName evidence="1">Phosphoprotein</fullName>
    </recommendedName>
</protein>
<name>A0AAD0EXC1_9MONO</name>
<evidence type="ECO:0000256" key="3">
    <source>
        <dbReference type="ARBA" id="ARBA00022953"/>
    </source>
</evidence>
<dbReference type="EMBL" id="KY370098">
    <property type="protein sequence ID" value="ATP66847.1"/>
    <property type="molecule type" value="Viral_cRNA"/>
</dbReference>
<dbReference type="Gene3D" id="6.10.250.2490">
    <property type="match status" value="1"/>
</dbReference>
<dbReference type="Gene3D" id="1.20.5.110">
    <property type="match status" value="1"/>
</dbReference>
<dbReference type="InterPro" id="IPR025909">
    <property type="entry name" value="Soyouz_module"/>
</dbReference>
<feature type="domain" description="Phosphoprotein P soyouz module" evidence="5">
    <location>
        <begin position="1"/>
        <end position="56"/>
    </location>
</feature>
<organism evidence="6 7">
    <name type="scientific">Rodent paramyxovirus</name>
    <dbReference type="NCBI Taxonomy" id="1497434"/>
    <lineage>
        <taxon>Viruses</taxon>
        <taxon>Riboviria</taxon>
        <taxon>Orthornavirae</taxon>
        <taxon>Negarnaviricota</taxon>
        <taxon>Haploviricotina</taxon>
        <taxon>Monjiviricetes</taxon>
        <taxon>Mononegavirales</taxon>
        <taxon>Paramyxoviridae</taxon>
        <taxon>Orthoparamyxovirinae</taxon>
        <taxon>Jeilongvirus</taxon>
        <taxon>Jeilongvirus apodemi</taxon>
    </lineage>
</organism>
<feature type="compositionally biased region" description="Basic and acidic residues" evidence="4">
    <location>
        <begin position="112"/>
        <end position="121"/>
    </location>
</feature>
<dbReference type="Proteomes" id="UP000831541">
    <property type="component" value="Segment"/>
</dbReference>
<feature type="compositionally biased region" description="Polar residues" evidence="4">
    <location>
        <begin position="77"/>
        <end position="93"/>
    </location>
</feature>